<keyword evidence="6" id="KW-1185">Reference proteome</keyword>
<evidence type="ECO:0000259" key="4">
    <source>
        <dbReference type="PROSITE" id="PS50835"/>
    </source>
</evidence>
<feature type="region of interest" description="Disordered" evidence="1">
    <location>
        <begin position="266"/>
        <end position="307"/>
    </location>
</feature>
<keyword evidence="3" id="KW-0732">Signal</keyword>
<feature type="compositionally biased region" description="Basic and acidic residues" evidence="1">
    <location>
        <begin position="266"/>
        <end position="276"/>
    </location>
</feature>
<keyword evidence="2" id="KW-1133">Transmembrane helix</keyword>
<dbReference type="PANTHER" id="PTHR21063:SF4">
    <property type="entry name" value="CD48 ANTIGEN-RELATED"/>
    <property type="match status" value="1"/>
</dbReference>
<dbReference type="Gene3D" id="2.60.40.10">
    <property type="entry name" value="Immunoglobulins"/>
    <property type="match status" value="2"/>
</dbReference>
<gene>
    <name evidence="5" type="ORF">Q5P01_026022</name>
</gene>
<evidence type="ECO:0000256" key="2">
    <source>
        <dbReference type="SAM" id="Phobius"/>
    </source>
</evidence>
<comment type="caution">
    <text evidence="5">The sequence shown here is derived from an EMBL/GenBank/DDBJ whole genome shotgun (WGS) entry which is preliminary data.</text>
</comment>
<dbReference type="SUPFAM" id="SSF48726">
    <property type="entry name" value="Immunoglobulin"/>
    <property type="match status" value="1"/>
</dbReference>
<evidence type="ECO:0000313" key="6">
    <source>
        <dbReference type="Proteomes" id="UP001187415"/>
    </source>
</evidence>
<dbReference type="InterPro" id="IPR007110">
    <property type="entry name" value="Ig-like_dom"/>
</dbReference>
<dbReference type="PROSITE" id="PS50835">
    <property type="entry name" value="IG_LIKE"/>
    <property type="match status" value="1"/>
</dbReference>
<dbReference type="InterPro" id="IPR013783">
    <property type="entry name" value="Ig-like_fold"/>
</dbReference>
<feature type="chain" id="PRO_5041639573" description="Ig-like domain-containing protein" evidence="3">
    <location>
        <begin position="20"/>
        <end position="307"/>
    </location>
</feature>
<accession>A0AA88J1V9</accession>
<organism evidence="5 6">
    <name type="scientific">Channa striata</name>
    <name type="common">Snakehead murrel</name>
    <name type="synonym">Ophicephalus striatus</name>
    <dbReference type="NCBI Taxonomy" id="64152"/>
    <lineage>
        <taxon>Eukaryota</taxon>
        <taxon>Metazoa</taxon>
        <taxon>Chordata</taxon>
        <taxon>Craniata</taxon>
        <taxon>Vertebrata</taxon>
        <taxon>Euteleostomi</taxon>
        <taxon>Actinopterygii</taxon>
        <taxon>Neopterygii</taxon>
        <taxon>Teleostei</taxon>
        <taxon>Neoteleostei</taxon>
        <taxon>Acanthomorphata</taxon>
        <taxon>Anabantaria</taxon>
        <taxon>Anabantiformes</taxon>
        <taxon>Channoidei</taxon>
        <taxon>Channidae</taxon>
        <taxon>Channa</taxon>
    </lineage>
</organism>
<dbReference type="EMBL" id="JAUPFM010000022">
    <property type="protein sequence ID" value="KAK2815555.1"/>
    <property type="molecule type" value="Genomic_DNA"/>
</dbReference>
<feature type="domain" description="Ig-like" evidence="4">
    <location>
        <begin position="116"/>
        <end position="190"/>
    </location>
</feature>
<feature type="signal peptide" evidence="3">
    <location>
        <begin position="1"/>
        <end position="19"/>
    </location>
</feature>
<feature type="transmembrane region" description="Helical" evidence="2">
    <location>
        <begin position="211"/>
        <end position="231"/>
    </location>
</feature>
<proteinExistence type="predicted"/>
<dbReference type="Proteomes" id="UP001187415">
    <property type="component" value="Unassembled WGS sequence"/>
</dbReference>
<protein>
    <recommendedName>
        <fullName evidence="4">Ig-like domain-containing protein</fullName>
    </recommendedName>
</protein>
<feature type="compositionally biased region" description="Basic and acidic residues" evidence="1">
    <location>
        <begin position="290"/>
        <end position="307"/>
    </location>
</feature>
<dbReference type="InterPro" id="IPR036179">
    <property type="entry name" value="Ig-like_dom_sf"/>
</dbReference>
<evidence type="ECO:0000256" key="1">
    <source>
        <dbReference type="SAM" id="MobiDB-lite"/>
    </source>
</evidence>
<keyword evidence="2" id="KW-0812">Transmembrane</keyword>
<name>A0AA88J1V9_CHASR</name>
<dbReference type="PANTHER" id="PTHR21063">
    <property type="entry name" value="LFA-3"/>
    <property type="match status" value="1"/>
</dbReference>
<sequence>MEGEQLSLLFLFMVMSSSAAKEGKNLSVTEGGSITFPDPVLEFGFLLYENKNLAMVTKSEMQIVENIYMNRVHWNKNTGIFTMTDVQRNDSGIYSVDSKKGQIFTTAYEVTVYGCPPAPAVKTVSVNPESCFLLCFVDKGEDTTLLWYKEKEVVNQSSSALSLPLTVHKEEFRSSYRCEAATPAEEKTLSVDVNSLCGQTNTTSSNNRHSVTLIVVPIVLAITILFVAILIRQKYLLKKERPIRQTQGPEDTRDVLYTDVQFLENRRSEQSEEMRDPSGTVYGGSNLKTVYDKLEPHRMKPEYSELS</sequence>
<reference evidence="5" key="1">
    <citation type="submission" date="2023-07" db="EMBL/GenBank/DDBJ databases">
        <title>Chromosome-level Genome Assembly of Striped Snakehead (Channa striata).</title>
        <authorList>
            <person name="Liu H."/>
        </authorList>
    </citation>
    <scope>NUCLEOTIDE SEQUENCE</scope>
    <source>
        <strain evidence="5">Gz</strain>
        <tissue evidence="5">Muscle</tissue>
    </source>
</reference>
<dbReference type="AlphaFoldDB" id="A0AA88J1V9"/>
<evidence type="ECO:0000313" key="5">
    <source>
        <dbReference type="EMBL" id="KAK2815555.1"/>
    </source>
</evidence>
<keyword evidence="2" id="KW-0472">Membrane</keyword>
<evidence type="ECO:0000256" key="3">
    <source>
        <dbReference type="SAM" id="SignalP"/>
    </source>
</evidence>